<gene>
    <name evidence="1" type="ORF">DEHRE_06085</name>
</gene>
<keyword evidence="2" id="KW-1185">Reference proteome</keyword>
<accession>A0ABN4C0A9</accession>
<dbReference type="Proteomes" id="UP000018934">
    <property type="component" value="Chromosome"/>
</dbReference>
<name>A0ABN4C0A9_DEHRP</name>
<evidence type="ECO:0000313" key="1">
    <source>
        <dbReference type="EMBL" id="AHF11320.1"/>
    </source>
</evidence>
<evidence type="ECO:0000313" key="2">
    <source>
        <dbReference type="Proteomes" id="UP000018934"/>
    </source>
</evidence>
<dbReference type="EMBL" id="CP007033">
    <property type="protein sequence ID" value="AHF11320.1"/>
    <property type="molecule type" value="Genomic_DNA"/>
</dbReference>
<reference evidence="1 2" key="1">
    <citation type="journal article" date="2013" name="Stand. Genomic Sci.">
        <title>Complete genome sequence of Dehalobacter restrictus PER-K23(T.).</title>
        <authorList>
            <person name="Kruse T."/>
            <person name="Maillard J."/>
            <person name="Goodwin L."/>
            <person name="Woyke T."/>
            <person name="Teshima H."/>
            <person name="Bruce D."/>
            <person name="Detter C."/>
            <person name="Tapia R."/>
            <person name="Han C."/>
            <person name="Huntemann M."/>
            <person name="Wei C.L."/>
            <person name="Han J."/>
            <person name="Chen A."/>
            <person name="Kyrpides N."/>
            <person name="Szeto E."/>
            <person name="Markowitz V."/>
            <person name="Ivanova N."/>
            <person name="Pagani I."/>
            <person name="Pati A."/>
            <person name="Pitluck S."/>
            <person name="Nolan M."/>
            <person name="Holliger C."/>
            <person name="Smidt H."/>
        </authorList>
    </citation>
    <scope>NUCLEOTIDE SEQUENCE [LARGE SCALE GENOMIC DNA]</scope>
    <source>
        <strain evidence="2">DSM 9455</strain>
    </source>
</reference>
<organism evidence="1 2">
    <name type="scientific">Dehalobacter restrictus (strain DSM 9455 / PER-K23)</name>
    <dbReference type="NCBI Taxonomy" id="871738"/>
    <lineage>
        <taxon>Bacteria</taxon>
        <taxon>Bacillati</taxon>
        <taxon>Bacillota</taxon>
        <taxon>Clostridia</taxon>
        <taxon>Eubacteriales</taxon>
        <taxon>Desulfitobacteriaceae</taxon>
        <taxon>Dehalobacter</taxon>
    </lineage>
</organism>
<protein>
    <submittedName>
        <fullName evidence="1">Uncharacterized protein</fullName>
    </submittedName>
</protein>
<proteinExistence type="predicted"/>
<sequence length="41" mass="4889">MNNTASCYFYLVREDLYESQLSELEIIGLEKADKIYQNVER</sequence>